<dbReference type="AlphaFoldDB" id="A0A402D105"/>
<reference evidence="1 2" key="1">
    <citation type="journal article" date="2019" name="Int. J. Syst. Evol. Microbiol.">
        <title>Capsulimonas corticalis gen. nov., sp. nov., an aerobic capsulated bacterium, of a novel bacterial order, Capsulimonadales ord. nov., of the class Armatimonadia of the phylum Armatimonadetes.</title>
        <authorList>
            <person name="Li J."/>
            <person name="Kudo C."/>
            <person name="Tonouchi A."/>
        </authorList>
    </citation>
    <scope>NUCLEOTIDE SEQUENCE [LARGE SCALE GENOMIC DNA]</scope>
    <source>
        <strain evidence="1 2">AX-7</strain>
    </source>
</reference>
<proteinExistence type="predicted"/>
<protein>
    <submittedName>
        <fullName evidence="1">Uncharacterized protein</fullName>
    </submittedName>
</protein>
<evidence type="ECO:0000313" key="1">
    <source>
        <dbReference type="EMBL" id="BDI31720.1"/>
    </source>
</evidence>
<dbReference type="Proteomes" id="UP000287394">
    <property type="component" value="Chromosome"/>
</dbReference>
<evidence type="ECO:0000313" key="2">
    <source>
        <dbReference type="Proteomes" id="UP000287394"/>
    </source>
</evidence>
<dbReference type="RefSeq" id="WP_119323234.1">
    <property type="nucleotide sequence ID" value="NZ_AP025739.1"/>
</dbReference>
<dbReference type="KEGG" id="ccot:CCAX7_37710"/>
<sequence length="105" mass="10771">MPLVEPVAPLADGLQSTMERTQTAAEVSVRVAAISDARMPNIVTQSVQDLNSAVARTKQAILSGSLSGDLSVAAAIGNLVVAASHIDHLIATIPPNLGVQYDVNG</sequence>
<name>A0A402D105_9BACT</name>
<dbReference type="EMBL" id="AP025739">
    <property type="protein sequence ID" value="BDI31720.1"/>
    <property type="molecule type" value="Genomic_DNA"/>
</dbReference>
<gene>
    <name evidence="1" type="ORF">CCAX7_37710</name>
</gene>
<keyword evidence="2" id="KW-1185">Reference proteome</keyword>
<accession>A0A402D105</accession>
<organism evidence="1 2">
    <name type="scientific">Capsulimonas corticalis</name>
    <dbReference type="NCBI Taxonomy" id="2219043"/>
    <lineage>
        <taxon>Bacteria</taxon>
        <taxon>Bacillati</taxon>
        <taxon>Armatimonadota</taxon>
        <taxon>Armatimonadia</taxon>
        <taxon>Capsulimonadales</taxon>
        <taxon>Capsulimonadaceae</taxon>
        <taxon>Capsulimonas</taxon>
    </lineage>
</organism>